<reference evidence="1" key="1">
    <citation type="journal article" date="2014" name="Front. Microbiol.">
        <title>High frequency of phylogenetically diverse reductive dehalogenase-homologous genes in deep subseafloor sedimentary metagenomes.</title>
        <authorList>
            <person name="Kawai M."/>
            <person name="Futagami T."/>
            <person name="Toyoda A."/>
            <person name="Takaki Y."/>
            <person name="Nishi S."/>
            <person name="Hori S."/>
            <person name="Arai W."/>
            <person name="Tsubouchi T."/>
            <person name="Morono Y."/>
            <person name="Uchiyama I."/>
            <person name="Ito T."/>
            <person name="Fujiyama A."/>
            <person name="Inagaki F."/>
            <person name="Takami H."/>
        </authorList>
    </citation>
    <scope>NUCLEOTIDE SEQUENCE</scope>
    <source>
        <strain evidence="1">Expedition CK06-06</strain>
    </source>
</reference>
<gene>
    <name evidence="1" type="ORF">S01H1_39465</name>
</gene>
<organism evidence="1">
    <name type="scientific">marine sediment metagenome</name>
    <dbReference type="NCBI Taxonomy" id="412755"/>
    <lineage>
        <taxon>unclassified sequences</taxon>
        <taxon>metagenomes</taxon>
        <taxon>ecological metagenomes</taxon>
    </lineage>
</organism>
<feature type="non-terminal residue" evidence="1">
    <location>
        <position position="58"/>
    </location>
</feature>
<comment type="caution">
    <text evidence="1">The sequence shown here is derived from an EMBL/GenBank/DDBJ whole genome shotgun (WGS) entry which is preliminary data.</text>
</comment>
<dbReference type="EMBL" id="BARS01024907">
    <property type="protein sequence ID" value="GAG12845.1"/>
    <property type="molecule type" value="Genomic_DNA"/>
</dbReference>
<sequence>MYAIVYFNFSGSKEEFKEAKETLKKAASKTNNLELLDILVPTSEWNYAALIKFDRFKS</sequence>
<evidence type="ECO:0008006" key="2">
    <source>
        <dbReference type="Google" id="ProtNLM"/>
    </source>
</evidence>
<accession>X0V414</accession>
<evidence type="ECO:0000313" key="1">
    <source>
        <dbReference type="EMBL" id="GAG12845.1"/>
    </source>
</evidence>
<name>X0V414_9ZZZZ</name>
<protein>
    <recommendedName>
        <fullName evidence="2">ABM domain-containing protein</fullName>
    </recommendedName>
</protein>
<dbReference type="AlphaFoldDB" id="X0V414"/>
<proteinExistence type="predicted"/>